<protein>
    <recommendedName>
        <fullName evidence="2">F-box domain-containing protein</fullName>
    </recommendedName>
</protein>
<feature type="region of interest" description="Disordered" evidence="1">
    <location>
        <begin position="1"/>
        <end position="27"/>
    </location>
</feature>
<feature type="compositionally biased region" description="Polar residues" evidence="1">
    <location>
        <begin position="1"/>
        <end position="10"/>
    </location>
</feature>
<dbReference type="OrthoDB" id="649076at2759"/>
<dbReference type="Gramene" id="TVU18944">
    <property type="protein sequence ID" value="TVU18944"/>
    <property type="gene ID" value="EJB05_35066"/>
</dbReference>
<reference evidence="3 4" key="1">
    <citation type="journal article" date="2019" name="Sci. Rep.">
        <title>A high-quality genome of Eragrostis curvula grass provides insights into Poaceae evolution and supports new strategies to enhance forage quality.</title>
        <authorList>
            <person name="Carballo J."/>
            <person name="Santos B.A.C.M."/>
            <person name="Zappacosta D."/>
            <person name="Garbus I."/>
            <person name="Selva J.P."/>
            <person name="Gallo C.A."/>
            <person name="Diaz A."/>
            <person name="Albertini E."/>
            <person name="Caccamo M."/>
            <person name="Echenique V."/>
        </authorList>
    </citation>
    <scope>NUCLEOTIDE SEQUENCE [LARGE SCALE GENOMIC DNA]</scope>
    <source>
        <strain evidence="4">cv. Victoria</strain>
        <tissue evidence="3">Leaf</tissue>
    </source>
</reference>
<keyword evidence="4" id="KW-1185">Reference proteome</keyword>
<feature type="domain" description="F-box" evidence="2">
    <location>
        <begin position="30"/>
        <end position="69"/>
    </location>
</feature>
<dbReference type="SUPFAM" id="SSF81383">
    <property type="entry name" value="F-box domain"/>
    <property type="match status" value="1"/>
</dbReference>
<dbReference type="Proteomes" id="UP000324897">
    <property type="component" value="Chromosome 7"/>
</dbReference>
<dbReference type="PANTHER" id="PTHR34709">
    <property type="entry name" value="OS10G0396666 PROTEIN"/>
    <property type="match status" value="1"/>
</dbReference>
<evidence type="ECO:0000259" key="2">
    <source>
        <dbReference type="Pfam" id="PF00646"/>
    </source>
</evidence>
<organism evidence="3 4">
    <name type="scientific">Eragrostis curvula</name>
    <name type="common">weeping love grass</name>
    <dbReference type="NCBI Taxonomy" id="38414"/>
    <lineage>
        <taxon>Eukaryota</taxon>
        <taxon>Viridiplantae</taxon>
        <taxon>Streptophyta</taxon>
        <taxon>Embryophyta</taxon>
        <taxon>Tracheophyta</taxon>
        <taxon>Spermatophyta</taxon>
        <taxon>Magnoliopsida</taxon>
        <taxon>Liliopsida</taxon>
        <taxon>Poales</taxon>
        <taxon>Poaceae</taxon>
        <taxon>PACMAD clade</taxon>
        <taxon>Chloridoideae</taxon>
        <taxon>Eragrostideae</taxon>
        <taxon>Eragrostidinae</taxon>
        <taxon>Eragrostis</taxon>
    </lineage>
</organism>
<feature type="non-terminal residue" evidence="3">
    <location>
        <position position="1"/>
    </location>
</feature>
<dbReference type="InterPro" id="IPR055312">
    <property type="entry name" value="FBL15-like"/>
</dbReference>
<dbReference type="Pfam" id="PF00646">
    <property type="entry name" value="F-box"/>
    <property type="match status" value="1"/>
</dbReference>
<dbReference type="AlphaFoldDB" id="A0A5J9U5X2"/>
<dbReference type="InterPro" id="IPR036047">
    <property type="entry name" value="F-box-like_dom_sf"/>
</dbReference>
<name>A0A5J9U5X2_9POAL</name>
<gene>
    <name evidence="3" type="ORF">EJB05_35066</name>
</gene>
<dbReference type="InterPro" id="IPR001810">
    <property type="entry name" value="F-box_dom"/>
</dbReference>
<sequence>MNQLSLSQEPDSTRRPEAGSGDDVGEVDRISSLPDDLLLDILARLGCAQEAARTSVLARRWRGLWTRLPELTFLDVPLVTIERLLAQVTRPVLNLLDVAVGYQKPFAVAAEDHFTSLLRAAERLAPKNLSIKQPELWGRPRIFHDIVVPCLNRTTSLTLHLPEFYLAPPPAGEFTALESLVLGSRNMLPDSLLPMCPSLRSLKFFAFNYFTEAIVHSTSLEKLVLGISHDDGYFQIDRIDIMTPLLKEATITFIRGEHDLSVSFSAPLVEEIYWMCIYPREKVGLEYMRLSELLYSLSHGIHELHLKIECGGASIFRQDCFLIFDGDELPDAEWSFEEEIEKHPCPQFSVLVLELETKGHAFGPLVLHLLQIRPVQTLKVNLLRRGKVSCPLDCPCDQHTNWRNESISLTELEKVTIGGFQGEDDEVDFLKVLFRCATVLKSIRVEVAAGGYHKVCSICEQYPHINCDISALE</sequence>
<proteinExistence type="predicted"/>
<evidence type="ECO:0000313" key="3">
    <source>
        <dbReference type="EMBL" id="TVU18944.1"/>
    </source>
</evidence>
<evidence type="ECO:0000256" key="1">
    <source>
        <dbReference type="SAM" id="MobiDB-lite"/>
    </source>
</evidence>
<dbReference type="PANTHER" id="PTHR34709:SF75">
    <property type="entry name" value="FBD DOMAIN-CONTAINING PROTEIN"/>
    <property type="match status" value="1"/>
</dbReference>
<accession>A0A5J9U5X2</accession>
<evidence type="ECO:0000313" key="4">
    <source>
        <dbReference type="Proteomes" id="UP000324897"/>
    </source>
</evidence>
<comment type="caution">
    <text evidence="3">The sequence shown here is derived from an EMBL/GenBank/DDBJ whole genome shotgun (WGS) entry which is preliminary data.</text>
</comment>
<dbReference type="EMBL" id="RWGY01000029">
    <property type="protein sequence ID" value="TVU18944.1"/>
    <property type="molecule type" value="Genomic_DNA"/>
</dbReference>